<accession>A0A0S7BQB5</accession>
<reference evidence="1" key="1">
    <citation type="journal article" date="2015" name="Genome Announc.">
        <title>Draft Genome Sequence of Anaerolineae Strain TC1, a Novel Isolate from a Methanogenic Wastewater Treatment System.</title>
        <authorList>
            <person name="Matsuura N."/>
            <person name="Tourlousse D.M."/>
            <person name="Sun L."/>
            <person name="Toyonaga M."/>
            <person name="Kuroda K."/>
            <person name="Ohashi A."/>
            <person name="Cruz R."/>
            <person name="Yamaguchi T."/>
            <person name="Sekiguchi Y."/>
        </authorList>
    </citation>
    <scope>NUCLEOTIDE SEQUENCE [LARGE SCALE GENOMIC DNA]</scope>
    <source>
        <strain evidence="1">TC1</strain>
    </source>
</reference>
<dbReference type="EMBL" id="DF968181">
    <property type="protein sequence ID" value="GAP40439.1"/>
    <property type="molecule type" value="Genomic_DNA"/>
</dbReference>
<keyword evidence="2" id="KW-1185">Reference proteome</keyword>
<organism evidence="1">
    <name type="scientific">Flexilinea flocculi</name>
    <dbReference type="NCBI Taxonomy" id="1678840"/>
    <lineage>
        <taxon>Bacteria</taxon>
        <taxon>Bacillati</taxon>
        <taxon>Chloroflexota</taxon>
        <taxon>Anaerolineae</taxon>
        <taxon>Anaerolineales</taxon>
        <taxon>Anaerolineaceae</taxon>
        <taxon>Flexilinea</taxon>
    </lineage>
</organism>
<evidence type="ECO:0000313" key="1">
    <source>
        <dbReference type="EMBL" id="GAP40439.1"/>
    </source>
</evidence>
<protein>
    <submittedName>
        <fullName evidence="1">Uncharacterized protein</fullName>
    </submittedName>
</protein>
<dbReference type="AlphaFoldDB" id="A0A0S7BQB5"/>
<evidence type="ECO:0000313" key="2">
    <source>
        <dbReference type="Proteomes" id="UP000053370"/>
    </source>
</evidence>
<gene>
    <name evidence="1" type="ORF">ATC1_13415</name>
</gene>
<name>A0A0S7BQB5_9CHLR</name>
<sequence length="290" mass="31978">MTIEMTETPLPIQTVPTVKLTPISTTLKTMEVADSTPLSIEFPLIAEATIVSSTTRTAELSEPAFRSEMTETPIPVVEIEMIPQTNQISSFVVTNTPAPTDTISPFTPEIEVESGISGKHKDEIPTVEIIPIISPTATTIVQIEIETIPITPQNSESETEIGTGFSDFQRITLKPVSEYDETFLRKIPPAMRIGEKTELGFVTGILPSNSSERYLIPAEDGQKLSIHIESRENHRSLLSISGSETGRIYQNALISPVDWETEVPVAQEYLIEIRSENDPVEFVVIISLQD</sequence>
<dbReference type="Proteomes" id="UP000053370">
    <property type="component" value="Unassembled WGS sequence"/>
</dbReference>
<proteinExistence type="predicted"/>
<dbReference type="Gene3D" id="2.60.120.380">
    <property type="match status" value="1"/>
</dbReference>